<feature type="compositionally biased region" description="Basic residues" evidence="1">
    <location>
        <begin position="197"/>
        <end position="209"/>
    </location>
</feature>
<feature type="compositionally biased region" description="Polar residues" evidence="1">
    <location>
        <begin position="14"/>
        <end position="24"/>
    </location>
</feature>
<dbReference type="Proteomes" id="UP001498771">
    <property type="component" value="Unassembled WGS sequence"/>
</dbReference>
<evidence type="ECO:0000313" key="2">
    <source>
        <dbReference type="EMBL" id="KAK7208149.1"/>
    </source>
</evidence>
<dbReference type="EMBL" id="JBBJBU010000001">
    <property type="protein sequence ID" value="KAK7208149.1"/>
    <property type="molecule type" value="Genomic_DNA"/>
</dbReference>
<feature type="compositionally biased region" description="Basic and acidic residues" evidence="1">
    <location>
        <begin position="213"/>
        <end position="225"/>
    </location>
</feature>
<keyword evidence="3" id="KW-1185">Reference proteome</keyword>
<sequence>MAKSDKEKKAVDLSIQSTAGPTPDNQHDSTSTHSDDKKKKSKSRKKAGKAEQEETHAQGDEKDDSLADTLPPIQLEFVEKPQSTPADDEMDVENDEFEFSLFSTATSVVKIDEPEPQTSILATGLEDIPQAPAVVDNKRPASYYFTDDSDETRKRQIESCAISGQDILTQSTQPWPGMNKPWRVIHLPLNPPRLISKAKAKPSKKRRALLKAQAEKRAERAESAKGFKDGKLRNWKFYDWSRTGKAPRLTRRQKDEKFAKPKRPFKTKFTT</sequence>
<reference evidence="2 3" key="1">
    <citation type="submission" date="2024-03" db="EMBL/GenBank/DDBJ databases">
        <title>Genome-scale model development and genomic sequencing of the oleaginous clade Lipomyces.</title>
        <authorList>
            <consortium name="Lawrence Berkeley National Laboratory"/>
            <person name="Czajka J.J."/>
            <person name="Han Y."/>
            <person name="Kim J."/>
            <person name="Mondo S.J."/>
            <person name="Hofstad B.A."/>
            <person name="Robles A."/>
            <person name="Haridas S."/>
            <person name="Riley R."/>
            <person name="LaButti K."/>
            <person name="Pangilinan J."/>
            <person name="Andreopoulos W."/>
            <person name="Lipzen A."/>
            <person name="Yan J."/>
            <person name="Wang M."/>
            <person name="Ng V."/>
            <person name="Grigoriev I.V."/>
            <person name="Spatafora J.W."/>
            <person name="Magnuson J.K."/>
            <person name="Baker S.E."/>
            <person name="Pomraning K.R."/>
        </authorList>
    </citation>
    <scope>NUCLEOTIDE SEQUENCE [LARGE SCALE GENOMIC DNA]</scope>
    <source>
        <strain evidence="2 3">Phaff 52-87</strain>
    </source>
</reference>
<feature type="region of interest" description="Disordered" evidence="1">
    <location>
        <begin position="246"/>
        <end position="271"/>
    </location>
</feature>
<feature type="region of interest" description="Disordered" evidence="1">
    <location>
        <begin position="1"/>
        <end position="89"/>
    </location>
</feature>
<feature type="region of interest" description="Disordered" evidence="1">
    <location>
        <begin position="197"/>
        <end position="225"/>
    </location>
</feature>
<feature type="compositionally biased region" description="Basic and acidic residues" evidence="1">
    <location>
        <begin position="1"/>
        <end position="11"/>
    </location>
</feature>
<dbReference type="Pfam" id="PF09428">
    <property type="entry name" value="DUF2011"/>
    <property type="match status" value="1"/>
</dbReference>
<protein>
    <submittedName>
        <fullName evidence="2">Uncharacterized protein</fullName>
    </submittedName>
</protein>
<comment type="caution">
    <text evidence="2">The sequence shown here is derived from an EMBL/GenBank/DDBJ whole genome shotgun (WGS) entry which is preliminary data.</text>
</comment>
<gene>
    <name evidence="2" type="ORF">BZA70DRAFT_37842</name>
</gene>
<dbReference type="InterPro" id="IPR018555">
    <property type="entry name" value="C630.06c-like"/>
</dbReference>
<feature type="compositionally biased region" description="Basic and acidic residues" evidence="1">
    <location>
        <begin position="48"/>
        <end position="60"/>
    </location>
</feature>
<accession>A0ABR1FE70</accession>
<feature type="compositionally biased region" description="Basic residues" evidence="1">
    <location>
        <begin position="260"/>
        <end position="271"/>
    </location>
</feature>
<dbReference type="RefSeq" id="XP_064771182.1">
    <property type="nucleotide sequence ID" value="XM_064915068.1"/>
</dbReference>
<proteinExistence type="predicted"/>
<name>A0ABR1FE70_9ASCO</name>
<dbReference type="GeneID" id="90040580"/>
<evidence type="ECO:0000256" key="1">
    <source>
        <dbReference type="SAM" id="MobiDB-lite"/>
    </source>
</evidence>
<evidence type="ECO:0000313" key="3">
    <source>
        <dbReference type="Proteomes" id="UP001498771"/>
    </source>
</evidence>
<organism evidence="2 3">
    <name type="scientific">Myxozyma melibiosi</name>
    <dbReference type="NCBI Taxonomy" id="54550"/>
    <lineage>
        <taxon>Eukaryota</taxon>
        <taxon>Fungi</taxon>
        <taxon>Dikarya</taxon>
        <taxon>Ascomycota</taxon>
        <taxon>Saccharomycotina</taxon>
        <taxon>Lipomycetes</taxon>
        <taxon>Lipomycetales</taxon>
        <taxon>Lipomycetaceae</taxon>
        <taxon>Myxozyma</taxon>
    </lineage>
</organism>